<keyword evidence="2" id="KW-0378">Hydrolase</keyword>
<dbReference type="PANTHER" id="PTHR43046">
    <property type="entry name" value="GDP-MANNOSE MANNOSYL HYDROLASE"/>
    <property type="match status" value="1"/>
</dbReference>
<accession>A0A0R1MMD5</accession>
<organism evidence="4 5">
    <name type="scientific">Liquorilactobacillus hordei DSM 19519</name>
    <dbReference type="NCBI Taxonomy" id="1423759"/>
    <lineage>
        <taxon>Bacteria</taxon>
        <taxon>Bacillati</taxon>
        <taxon>Bacillota</taxon>
        <taxon>Bacilli</taxon>
        <taxon>Lactobacillales</taxon>
        <taxon>Lactobacillaceae</taxon>
        <taxon>Liquorilactobacillus</taxon>
    </lineage>
</organism>
<dbReference type="Gene3D" id="3.90.79.10">
    <property type="entry name" value="Nucleoside Triphosphate Pyrophosphohydrolase"/>
    <property type="match status" value="1"/>
</dbReference>
<dbReference type="Pfam" id="PF00293">
    <property type="entry name" value="NUDIX"/>
    <property type="match status" value="1"/>
</dbReference>
<reference evidence="4 5" key="1">
    <citation type="journal article" date="2015" name="Genome Announc.">
        <title>Expanding the biotechnology potential of lactobacilli through comparative genomics of 213 strains and associated genera.</title>
        <authorList>
            <person name="Sun Z."/>
            <person name="Harris H.M."/>
            <person name="McCann A."/>
            <person name="Guo C."/>
            <person name="Argimon S."/>
            <person name="Zhang W."/>
            <person name="Yang X."/>
            <person name="Jeffery I.B."/>
            <person name="Cooney J.C."/>
            <person name="Kagawa T.F."/>
            <person name="Liu W."/>
            <person name="Song Y."/>
            <person name="Salvetti E."/>
            <person name="Wrobel A."/>
            <person name="Rasinkangas P."/>
            <person name="Parkhill J."/>
            <person name="Rea M.C."/>
            <person name="O'Sullivan O."/>
            <person name="Ritari J."/>
            <person name="Douillard F.P."/>
            <person name="Paul Ross R."/>
            <person name="Yang R."/>
            <person name="Briner A.E."/>
            <person name="Felis G.E."/>
            <person name="de Vos W.M."/>
            <person name="Barrangou R."/>
            <person name="Klaenhammer T.R."/>
            <person name="Caufield P.W."/>
            <person name="Cui Y."/>
            <person name="Zhang H."/>
            <person name="O'Toole P.W."/>
        </authorList>
    </citation>
    <scope>NUCLEOTIDE SEQUENCE [LARGE SCALE GENOMIC DNA]</scope>
    <source>
        <strain evidence="4 5">DSM 19519</strain>
    </source>
</reference>
<evidence type="ECO:0000256" key="2">
    <source>
        <dbReference type="ARBA" id="ARBA00022801"/>
    </source>
</evidence>
<dbReference type="CDD" id="cd04677">
    <property type="entry name" value="NUDIX_Hydrolase"/>
    <property type="match status" value="1"/>
</dbReference>
<evidence type="ECO:0000256" key="1">
    <source>
        <dbReference type="ARBA" id="ARBA00001946"/>
    </source>
</evidence>
<sequence length="156" mass="17566">MGTDYIRSLRKSVGHQPIILAFSGGILENDKHEILLQRRTDFDAWGLPGGGGAIEFGETAPEACKREYLEETGLSVEVNSLLGVTTNHIQEYPNGDVAQAVVIEFVVRLIGGHENVTSPETSKLQYFAQGDLPEIFNKQHYRSIQRYFDKKFPYYD</sequence>
<proteinExistence type="predicted"/>
<dbReference type="GeneID" id="98309688"/>
<keyword evidence="5" id="KW-1185">Reference proteome</keyword>
<comment type="cofactor">
    <cofactor evidence="1">
        <name>Mg(2+)</name>
        <dbReference type="ChEBI" id="CHEBI:18420"/>
    </cofactor>
</comment>
<dbReference type="Proteomes" id="UP000051448">
    <property type="component" value="Unassembled WGS sequence"/>
</dbReference>
<dbReference type="PROSITE" id="PS51462">
    <property type="entry name" value="NUDIX"/>
    <property type="match status" value="1"/>
</dbReference>
<evidence type="ECO:0000313" key="5">
    <source>
        <dbReference type="Proteomes" id="UP000051448"/>
    </source>
</evidence>
<dbReference type="SUPFAM" id="SSF55811">
    <property type="entry name" value="Nudix"/>
    <property type="match status" value="1"/>
</dbReference>
<dbReference type="InterPro" id="IPR015797">
    <property type="entry name" value="NUDIX_hydrolase-like_dom_sf"/>
</dbReference>
<evidence type="ECO:0000313" key="4">
    <source>
        <dbReference type="EMBL" id="KRL06314.1"/>
    </source>
</evidence>
<dbReference type="STRING" id="1423759.FC92_GL000886"/>
<dbReference type="AlphaFoldDB" id="A0A0R1MMD5"/>
<dbReference type="PATRIC" id="fig|1423759.3.peg.935"/>
<protein>
    <recommendedName>
        <fullName evidence="3">Nudix hydrolase domain-containing protein</fullName>
    </recommendedName>
</protein>
<feature type="domain" description="Nudix hydrolase" evidence="3">
    <location>
        <begin position="17"/>
        <end position="152"/>
    </location>
</feature>
<evidence type="ECO:0000259" key="3">
    <source>
        <dbReference type="PROSITE" id="PS51462"/>
    </source>
</evidence>
<dbReference type="OrthoDB" id="9787476at2"/>
<gene>
    <name evidence="4" type="ORF">FC92_GL000886</name>
</gene>
<name>A0A0R1MMD5_9LACO</name>
<dbReference type="PANTHER" id="PTHR43046:SF2">
    <property type="entry name" value="8-OXO-DGTP DIPHOSPHATASE-RELATED"/>
    <property type="match status" value="1"/>
</dbReference>
<dbReference type="GO" id="GO:0016787">
    <property type="term" value="F:hydrolase activity"/>
    <property type="evidence" value="ECO:0007669"/>
    <property type="project" value="UniProtKB-KW"/>
</dbReference>
<dbReference type="InterPro" id="IPR000086">
    <property type="entry name" value="NUDIX_hydrolase_dom"/>
</dbReference>
<dbReference type="EMBL" id="AZDX01000026">
    <property type="protein sequence ID" value="KRL06314.1"/>
    <property type="molecule type" value="Genomic_DNA"/>
</dbReference>
<comment type="caution">
    <text evidence="4">The sequence shown here is derived from an EMBL/GenBank/DDBJ whole genome shotgun (WGS) entry which is preliminary data.</text>
</comment>
<dbReference type="RefSeq" id="WP_057869876.1">
    <property type="nucleotide sequence ID" value="NZ_AZDX01000026.1"/>
</dbReference>